<dbReference type="Proteomes" id="UP000323502">
    <property type="component" value="Unassembled WGS sequence"/>
</dbReference>
<evidence type="ECO:0000313" key="2">
    <source>
        <dbReference type="Proteomes" id="UP000323502"/>
    </source>
</evidence>
<keyword evidence="2" id="KW-1185">Reference proteome</keyword>
<dbReference type="EMBL" id="FNBI01000004">
    <property type="protein sequence ID" value="SDF56362.1"/>
    <property type="molecule type" value="Genomic_DNA"/>
</dbReference>
<accession>A0A1G7M3I0</accession>
<reference evidence="1 2" key="1">
    <citation type="submission" date="2016-10" db="EMBL/GenBank/DDBJ databases">
        <authorList>
            <person name="Varghese N."/>
            <person name="Submissions S."/>
        </authorList>
    </citation>
    <scope>NUCLEOTIDE SEQUENCE [LARGE SCALE GENOMIC DNA]</scope>
    <source>
        <strain evidence="1 2">S7-754</strain>
    </source>
</reference>
<proteinExistence type="predicted"/>
<protein>
    <submittedName>
        <fullName evidence="1">Uncharacterized protein</fullName>
    </submittedName>
</protein>
<evidence type="ECO:0000313" key="1">
    <source>
        <dbReference type="EMBL" id="SDF56362.1"/>
    </source>
</evidence>
<organism evidence="1 2">
    <name type="scientific">Sphingomonas carotinifaciens</name>
    <dbReference type="NCBI Taxonomy" id="1166323"/>
    <lineage>
        <taxon>Bacteria</taxon>
        <taxon>Pseudomonadati</taxon>
        <taxon>Pseudomonadota</taxon>
        <taxon>Alphaproteobacteria</taxon>
        <taxon>Sphingomonadales</taxon>
        <taxon>Sphingomonadaceae</taxon>
        <taxon>Sphingomonas</taxon>
    </lineage>
</organism>
<dbReference type="AlphaFoldDB" id="A0A1G7M3I0"/>
<gene>
    <name evidence="1" type="ORF">SAMN05216557_10461</name>
</gene>
<sequence>MVVASRRHTSLPLDDCLYALQSWILQVNTAWTSLEHLLKAVSYRINTILTDNPVLSEVQEAIQFAEHPRNCNTAWSRLTCVDMICEAKA</sequence>
<name>A0A1G7M3I0_9SPHN</name>